<sequence>MGEAPVVVHVGRGDKIVGEYAPPSRFLQVDEALYTISWYHSIR</sequence>
<reference evidence="1" key="2">
    <citation type="journal article" date="2015" name="Data Brief">
        <title>Shoot transcriptome of the giant reed, Arundo donax.</title>
        <authorList>
            <person name="Barrero R.A."/>
            <person name="Guerrero F.D."/>
            <person name="Moolhuijzen P."/>
            <person name="Goolsby J.A."/>
            <person name="Tidwell J."/>
            <person name="Bellgard S.E."/>
            <person name="Bellgard M.I."/>
        </authorList>
    </citation>
    <scope>NUCLEOTIDE SEQUENCE</scope>
    <source>
        <tissue evidence="1">Shoot tissue taken approximately 20 cm above the soil surface</tissue>
    </source>
</reference>
<reference evidence="1" key="1">
    <citation type="submission" date="2014-09" db="EMBL/GenBank/DDBJ databases">
        <authorList>
            <person name="Magalhaes I.L.F."/>
            <person name="Oliveira U."/>
            <person name="Santos F.R."/>
            <person name="Vidigal T.H.D.A."/>
            <person name="Brescovit A.D."/>
            <person name="Santos A.J."/>
        </authorList>
    </citation>
    <scope>NUCLEOTIDE SEQUENCE</scope>
    <source>
        <tissue evidence="1">Shoot tissue taken approximately 20 cm above the soil surface</tissue>
    </source>
</reference>
<organism evidence="1">
    <name type="scientific">Arundo donax</name>
    <name type="common">Giant reed</name>
    <name type="synonym">Donax arundinaceus</name>
    <dbReference type="NCBI Taxonomy" id="35708"/>
    <lineage>
        <taxon>Eukaryota</taxon>
        <taxon>Viridiplantae</taxon>
        <taxon>Streptophyta</taxon>
        <taxon>Embryophyta</taxon>
        <taxon>Tracheophyta</taxon>
        <taxon>Spermatophyta</taxon>
        <taxon>Magnoliopsida</taxon>
        <taxon>Liliopsida</taxon>
        <taxon>Poales</taxon>
        <taxon>Poaceae</taxon>
        <taxon>PACMAD clade</taxon>
        <taxon>Arundinoideae</taxon>
        <taxon>Arundineae</taxon>
        <taxon>Arundo</taxon>
    </lineage>
</organism>
<proteinExistence type="predicted"/>
<name>A0A0A9GYR3_ARUDO</name>
<evidence type="ECO:0000313" key="1">
    <source>
        <dbReference type="EMBL" id="JAE28684.1"/>
    </source>
</evidence>
<accession>A0A0A9GYR3</accession>
<protein>
    <submittedName>
        <fullName evidence="1">Uncharacterized protein</fullName>
    </submittedName>
</protein>
<dbReference type="AlphaFoldDB" id="A0A0A9GYR3"/>
<dbReference type="EMBL" id="GBRH01169212">
    <property type="protein sequence ID" value="JAE28684.1"/>
    <property type="molecule type" value="Transcribed_RNA"/>
</dbReference>